<keyword evidence="2 4" id="KW-0732">Signal</keyword>
<gene>
    <name evidence="7" type="ORF">CDCA_CDCA01G0096</name>
</gene>
<evidence type="ECO:0008006" key="9">
    <source>
        <dbReference type="Google" id="ProtNLM"/>
    </source>
</evidence>
<feature type="domain" description="Hint" evidence="6">
    <location>
        <begin position="328"/>
        <end position="438"/>
    </location>
</feature>
<feature type="chain" id="PRO_5043586459" description="Hint domain-containing protein" evidence="4">
    <location>
        <begin position="48"/>
        <end position="534"/>
    </location>
</feature>
<sequence>MRGVGVLRSSDNSVTLVSMTHRTWLHRWCFLLVLCVTVIASFPGTDAADVGSKCGPALFQSPGSKRNTLSQAIAAHQRTGPLPVPRVGRTSSSSSSFPDASQSGQQCNSSLGMVVSWSWQSESQGVVTWKFENTANETLTVVLNRGAQNEVSSYCFGGAFFAAYIVPEIGLAYIGSGPYSPMSGALSTLPLALVDDDPSRGICFVFTVATGDRVEVSEGGFSSSSPPFCTSIPDLQFQNNTNLRLDYQVSSQCEQFYSQTGLPPPYCCPANPIVTKFPVYTLRDGSMSGQFGPQQGDTITLNVQGDSSPTSNLSCPSSTHDTTTTTSLHCFPGDATVRLPGGVIKRMHELAVGDSIETLALDTRTHTYRRSFTTVYAFVDRVAEARSLTYIQVQVSGAAAVLELTPEHLLPVAPADIASHSFVPANAIRAGMRVRRHDGTWGRVEHVRHVVRDGAYAPLTHAGTLVVNGVWVSCYGHTASHRVAHWAFAPLRLYARLQRLRPALSAKPTASIPAVGLHRYAQFLLAWRRLWHST</sequence>
<protein>
    <recommendedName>
        <fullName evidence="9">Hint domain-containing protein</fullName>
    </recommendedName>
</protein>
<feature type="region of interest" description="Disordered" evidence="3">
    <location>
        <begin position="80"/>
        <end position="105"/>
    </location>
</feature>
<dbReference type="CDD" id="cd00081">
    <property type="entry name" value="Hint"/>
    <property type="match status" value="1"/>
</dbReference>
<dbReference type="Pfam" id="PF01079">
    <property type="entry name" value="Hint"/>
    <property type="match status" value="1"/>
</dbReference>
<dbReference type="EMBL" id="JANCYW010000001">
    <property type="protein sequence ID" value="KAK4534071.1"/>
    <property type="molecule type" value="Genomic_DNA"/>
</dbReference>
<proteinExistence type="predicted"/>
<dbReference type="SMART" id="SM00306">
    <property type="entry name" value="HintN"/>
    <property type="match status" value="1"/>
</dbReference>
<dbReference type="Gene3D" id="2.170.16.10">
    <property type="entry name" value="Hedgehog/Intein (Hint) domain"/>
    <property type="match status" value="1"/>
</dbReference>
<dbReference type="InterPro" id="IPR003587">
    <property type="entry name" value="Hint_dom_N"/>
</dbReference>
<accession>A0AAV9IPQ7</accession>
<dbReference type="InterPro" id="IPR001767">
    <property type="entry name" value="Hedgehog_Hint"/>
</dbReference>
<feature type="signal peptide" evidence="4">
    <location>
        <begin position="1"/>
        <end position="47"/>
    </location>
</feature>
<evidence type="ECO:0000259" key="6">
    <source>
        <dbReference type="SMART" id="SM00306"/>
    </source>
</evidence>
<dbReference type="SMART" id="SM00305">
    <property type="entry name" value="HintC"/>
    <property type="match status" value="1"/>
</dbReference>
<organism evidence="7 8">
    <name type="scientific">Cyanidium caldarium</name>
    <name type="common">Red alga</name>
    <dbReference type="NCBI Taxonomy" id="2771"/>
    <lineage>
        <taxon>Eukaryota</taxon>
        <taxon>Rhodophyta</taxon>
        <taxon>Bangiophyceae</taxon>
        <taxon>Cyanidiales</taxon>
        <taxon>Cyanidiaceae</taxon>
        <taxon>Cyanidium</taxon>
    </lineage>
</organism>
<dbReference type="PANTHER" id="PTHR11889:SF31">
    <property type="entry name" value="PROTEIN HEDGEHOG"/>
    <property type="match status" value="1"/>
</dbReference>
<dbReference type="GO" id="GO:0016540">
    <property type="term" value="P:protein autoprocessing"/>
    <property type="evidence" value="ECO:0007669"/>
    <property type="project" value="InterPro"/>
</dbReference>
<reference evidence="7 8" key="1">
    <citation type="submission" date="2022-07" db="EMBL/GenBank/DDBJ databases">
        <title>Genome-wide signatures of adaptation to extreme environments.</title>
        <authorList>
            <person name="Cho C.H."/>
            <person name="Yoon H.S."/>
        </authorList>
    </citation>
    <scope>NUCLEOTIDE SEQUENCE [LARGE SCALE GENOMIC DNA]</scope>
    <source>
        <strain evidence="7 8">DBV 063 E5</strain>
    </source>
</reference>
<dbReference type="GO" id="GO:0007267">
    <property type="term" value="P:cell-cell signaling"/>
    <property type="evidence" value="ECO:0007669"/>
    <property type="project" value="InterPro"/>
</dbReference>
<dbReference type="AlphaFoldDB" id="A0AAV9IPQ7"/>
<dbReference type="InterPro" id="IPR003586">
    <property type="entry name" value="Hint_dom_C"/>
</dbReference>
<evidence type="ECO:0000256" key="3">
    <source>
        <dbReference type="SAM" id="MobiDB-lite"/>
    </source>
</evidence>
<dbReference type="InterPro" id="IPR001657">
    <property type="entry name" value="Hedgehog"/>
</dbReference>
<name>A0AAV9IPQ7_CYACA</name>
<comment type="caution">
    <text evidence="7">The sequence shown here is derived from an EMBL/GenBank/DDBJ whole genome shotgun (WGS) entry which is preliminary data.</text>
</comment>
<evidence type="ECO:0000259" key="5">
    <source>
        <dbReference type="SMART" id="SM00305"/>
    </source>
</evidence>
<keyword evidence="1" id="KW-0217">Developmental protein</keyword>
<evidence type="ECO:0000256" key="1">
    <source>
        <dbReference type="ARBA" id="ARBA00022473"/>
    </source>
</evidence>
<dbReference type="InterPro" id="IPR036844">
    <property type="entry name" value="Hint_dom_sf"/>
</dbReference>
<evidence type="ECO:0000256" key="2">
    <source>
        <dbReference type="ARBA" id="ARBA00022729"/>
    </source>
</evidence>
<evidence type="ECO:0000313" key="7">
    <source>
        <dbReference type="EMBL" id="KAK4534071.1"/>
    </source>
</evidence>
<keyword evidence="8" id="KW-1185">Reference proteome</keyword>
<evidence type="ECO:0000256" key="4">
    <source>
        <dbReference type="SAM" id="SignalP"/>
    </source>
</evidence>
<feature type="domain" description="Hint" evidence="5">
    <location>
        <begin position="436"/>
        <end position="480"/>
    </location>
</feature>
<dbReference type="PRINTS" id="PR00632">
    <property type="entry name" value="SONICHHOG"/>
</dbReference>
<dbReference type="InterPro" id="IPR050387">
    <property type="entry name" value="Hedgehog_Signaling"/>
</dbReference>
<dbReference type="SUPFAM" id="SSF51294">
    <property type="entry name" value="Hedgehog/intein (Hint) domain"/>
    <property type="match status" value="1"/>
</dbReference>
<evidence type="ECO:0000313" key="8">
    <source>
        <dbReference type="Proteomes" id="UP001301350"/>
    </source>
</evidence>
<dbReference type="PANTHER" id="PTHR11889">
    <property type="entry name" value="HEDGEHOG"/>
    <property type="match status" value="1"/>
</dbReference>
<dbReference type="Proteomes" id="UP001301350">
    <property type="component" value="Unassembled WGS sequence"/>
</dbReference>